<dbReference type="Pfam" id="PF07790">
    <property type="entry name" value="Pilin_N"/>
    <property type="match status" value="1"/>
</dbReference>
<accession>A0A3N6PI20</accession>
<organism evidence="3 4">
    <name type="scientific">Natrarchaeobius chitinivorans</name>
    <dbReference type="NCBI Taxonomy" id="1679083"/>
    <lineage>
        <taxon>Archaea</taxon>
        <taxon>Methanobacteriati</taxon>
        <taxon>Methanobacteriota</taxon>
        <taxon>Stenosarchaea group</taxon>
        <taxon>Halobacteria</taxon>
        <taxon>Halobacteriales</taxon>
        <taxon>Natrialbaceae</taxon>
        <taxon>Natrarchaeobius</taxon>
    </lineage>
</organism>
<keyword evidence="4" id="KW-1185">Reference proteome</keyword>
<comment type="caution">
    <text evidence="3">The sequence shown here is derived from an EMBL/GenBank/DDBJ whole genome shotgun (WGS) entry which is preliminary data.</text>
</comment>
<keyword evidence="1" id="KW-0812">Transmembrane</keyword>
<keyword evidence="1" id="KW-0472">Membrane</keyword>
<dbReference type="NCBIfam" id="TIGR02537">
    <property type="entry name" value="arch_flag_Nterm"/>
    <property type="match status" value="1"/>
</dbReference>
<dbReference type="Proteomes" id="UP000281431">
    <property type="component" value="Unassembled WGS sequence"/>
</dbReference>
<dbReference type="InterPro" id="IPR013373">
    <property type="entry name" value="Flagellin/pilin_N_arc"/>
</dbReference>
<evidence type="ECO:0000256" key="1">
    <source>
        <dbReference type="SAM" id="Phobius"/>
    </source>
</evidence>
<evidence type="ECO:0000313" key="4">
    <source>
        <dbReference type="Proteomes" id="UP000281431"/>
    </source>
</evidence>
<feature type="transmembrane region" description="Helical" evidence="1">
    <location>
        <begin position="20"/>
        <end position="43"/>
    </location>
</feature>
<evidence type="ECO:0000313" key="3">
    <source>
        <dbReference type="EMBL" id="RQH00420.1"/>
    </source>
</evidence>
<gene>
    <name evidence="3" type="ORF">EA472_11295</name>
</gene>
<dbReference type="OrthoDB" id="178148at2157"/>
<protein>
    <submittedName>
        <fullName evidence="3">Type IV pilin</fullName>
    </submittedName>
</protein>
<keyword evidence="1" id="KW-1133">Transmembrane helix</keyword>
<proteinExistence type="predicted"/>
<evidence type="ECO:0000259" key="2">
    <source>
        <dbReference type="Pfam" id="PF07790"/>
    </source>
</evidence>
<name>A0A3N6PI20_NATCH</name>
<dbReference type="InterPro" id="IPR012859">
    <property type="entry name" value="Pilin_N_archaeal"/>
</dbReference>
<dbReference type="EMBL" id="REFZ01000006">
    <property type="protein sequence ID" value="RQH00420.1"/>
    <property type="molecule type" value="Genomic_DNA"/>
</dbReference>
<feature type="domain" description="Archaeal Type IV pilin N-terminal" evidence="2">
    <location>
        <begin position="16"/>
        <end position="72"/>
    </location>
</feature>
<reference evidence="3 4" key="1">
    <citation type="submission" date="2018-10" db="EMBL/GenBank/DDBJ databases">
        <title>Natrarchaeobius chitinivorans gen. nov., sp. nov., and Natrarchaeobius haloalkaliphilus sp. nov., alkaliphilic, chitin-utilizing haloarchaea from hypersaline alkaline lakes.</title>
        <authorList>
            <person name="Sorokin D.Y."/>
            <person name="Elcheninov A.G."/>
            <person name="Kostrikina N.A."/>
            <person name="Bale N.J."/>
            <person name="Sinninghe Damste J.S."/>
            <person name="Khijniak T.V."/>
            <person name="Kublanov I.V."/>
            <person name="Toshchakov S.V."/>
        </authorList>
    </citation>
    <scope>NUCLEOTIDE SEQUENCE [LARGE SCALE GENOMIC DNA]</scope>
    <source>
        <strain evidence="3 4">AArcht7</strain>
    </source>
</reference>
<dbReference type="AlphaFoldDB" id="A0A3N6PI20"/>
<sequence>MIVDLPPRSSAPVDRRAVSPVIGVILMVAITVILAAVIAAFVIDLGGSVGQESQAGVSISVDEGSERITVEVTSMGNADHVNLTSNAEGTNWPDVETTELQVGDVVTLTAADDHVEESGSISAVAVITSSDTETMVQSERWDFS</sequence>